<dbReference type="GO" id="GO:0004222">
    <property type="term" value="F:metalloendopeptidase activity"/>
    <property type="evidence" value="ECO:0007669"/>
    <property type="project" value="InterPro"/>
</dbReference>
<evidence type="ECO:0000256" key="8">
    <source>
        <dbReference type="ARBA" id="ARBA00023049"/>
    </source>
</evidence>
<feature type="binding site" evidence="12 14">
    <location>
        <position position="30"/>
    </location>
    <ligand>
        <name>Zn(2+)</name>
        <dbReference type="ChEBI" id="CHEBI:29105"/>
        <note>catalytic</note>
    </ligand>
</feature>
<dbReference type="GO" id="GO:0046872">
    <property type="term" value="F:metal ion binding"/>
    <property type="evidence" value="ECO:0007669"/>
    <property type="project" value="UniProtKB-KW"/>
</dbReference>
<keyword evidence="10" id="KW-0325">Glycoprotein</keyword>
<dbReference type="InterPro" id="IPR000884">
    <property type="entry name" value="TSP1_rpt"/>
</dbReference>
<dbReference type="InterPro" id="IPR036383">
    <property type="entry name" value="TSP1_rpt_sf"/>
</dbReference>
<dbReference type="PROSITE" id="PS50215">
    <property type="entry name" value="ADAM_MEPRO"/>
    <property type="match status" value="1"/>
</dbReference>
<name>A0A2G8K8N6_STIJA</name>
<organism evidence="16 17">
    <name type="scientific">Stichopus japonicus</name>
    <name type="common">Sea cucumber</name>
    <dbReference type="NCBI Taxonomy" id="307972"/>
    <lineage>
        <taxon>Eukaryota</taxon>
        <taxon>Metazoa</taxon>
        <taxon>Echinodermata</taxon>
        <taxon>Eleutherozoa</taxon>
        <taxon>Echinozoa</taxon>
        <taxon>Holothuroidea</taxon>
        <taxon>Aspidochirotacea</taxon>
        <taxon>Aspidochirotida</taxon>
        <taxon>Stichopodidae</taxon>
        <taxon>Apostichopus</taxon>
    </lineage>
</organism>
<comment type="caution">
    <text evidence="16">The sequence shown here is derived from an EMBL/GenBank/DDBJ whole genome shotgun (WGS) entry which is preliminary data.</text>
</comment>
<dbReference type="STRING" id="307972.A0A2G8K8N6"/>
<dbReference type="Gene3D" id="3.40.1620.60">
    <property type="match status" value="1"/>
</dbReference>
<evidence type="ECO:0000256" key="6">
    <source>
        <dbReference type="ARBA" id="ARBA00022801"/>
    </source>
</evidence>
<evidence type="ECO:0000256" key="10">
    <source>
        <dbReference type="ARBA" id="ARBA00023180"/>
    </source>
</evidence>
<dbReference type="InterPro" id="IPR010294">
    <property type="entry name" value="ADAMTS_spacer1"/>
</dbReference>
<dbReference type="Pfam" id="PF05986">
    <property type="entry name" value="ADAMTS_spacer1"/>
    <property type="match status" value="1"/>
</dbReference>
<sequence length="754" mass="85265">VCTCHGYVRHHQKLLLNRDEGLLTSFVMAHEAGHVLGMEHDNDQNECSLVDGAIMAPVVTATYSKYFWSRCSKRELLRNLPNLNCLWDTPFNETDDLPFPGIRYSMNDQCRFDFGPGTVTCNGQYNIDPCRNLWCLQPENEPVRTCRSKKGPPLDGSSCGPGMWCIQGRCRDIENRQDGGWSDWEGWSSCTYSCGTGVQTRIRKCDNPRPVNGGRYCEGDGLQYKLCNTKQCKRNRDRRSNQCRDNLGNWVYHGETHTWLPFQNRNKTQQCKLTCMSETTKDVVVSSYNVIDGTPCNYEDKDHICIQGECVKIGCDKDLESTTLSDNCGVCPSNMTRCQRVQGAKKKMPKQAKQYKKLGTIPNTERKYIKIVKIPEGATNIKIEEVKESPYYIALKETANGQYILNGNRKQSKAHDFIHGGARFVYRPDGPETLVTAGPLPVALQLRVCRQSSICHHLDVLCCLMLRFCFSNIETTPHRAITLLSGLCLWSNIPGSMRWSYYENKDVSVQVRYQMASYRRISNGPVIVGSSNVPVVGSSNEPVLDHPITEEIAETPEYPETPEGLVWEATGWTECTETCGGGISYYQYQCRRQRDNQTVHARRCLQSNYDELAISKECNEEECLPELPPPRHEWRTSDWGPCSITCGAAGTKSRTISCYQFRYNDDGTLFEPESEVAVGFCHEEDKPADITDCQGRPCPAEWKTGKGASVRLPVARGLRPDRSNVKDPKARNLSLNVTIVNLLQEELVIYLLVQ</sequence>
<proteinExistence type="predicted"/>
<gene>
    <name evidence="16" type="ORF">BSL78_18813</name>
</gene>
<dbReference type="Pfam" id="PF17771">
    <property type="entry name" value="ADAMTS_CR_2"/>
    <property type="match status" value="1"/>
</dbReference>
<keyword evidence="5" id="KW-0677">Repeat</keyword>
<evidence type="ECO:0000256" key="13">
    <source>
        <dbReference type="PIRSR" id="PIRSR613273-3"/>
    </source>
</evidence>
<feature type="binding site" evidence="12">
    <location>
        <position position="85"/>
    </location>
    <ligand>
        <name>Ca(2+)</name>
        <dbReference type="ChEBI" id="CHEBI:29108"/>
        <label>1</label>
    </ligand>
</feature>
<keyword evidence="9 13" id="KW-1015">Disulfide bond</keyword>
<feature type="disulfide bond" evidence="13">
    <location>
        <begin position="110"/>
        <end position="135"/>
    </location>
</feature>
<feature type="active site" evidence="11 14">
    <location>
        <position position="31"/>
    </location>
</feature>
<feature type="disulfide bond" evidence="13">
    <location>
        <begin position="190"/>
        <end position="227"/>
    </location>
</feature>
<evidence type="ECO:0000256" key="7">
    <source>
        <dbReference type="ARBA" id="ARBA00022833"/>
    </source>
</evidence>
<dbReference type="Gene3D" id="3.40.390.10">
    <property type="entry name" value="Collagenase (Catalytic Domain)"/>
    <property type="match status" value="1"/>
</dbReference>
<comment type="cofactor">
    <cofactor evidence="12">
        <name>Zn(2+)</name>
        <dbReference type="ChEBI" id="CHEBI:29105"/>
    </cofactor>
    <text evidence="12">Binds 1 zinc ion per subunit.</text>
</comment>
<keyword evidence="8" id="KW-0482">Metalloprotease</keyword>
<evidence type="ECO:0000313" key="16">
    <source>
        <dbReference type="EMBL" id="PIK44340.1"/>
    </source>
</evidence>
<accession>A0A2G8K8N6</accession>
<feature type="disulfide bond" evidence="13">
    <location>
        <begin position="159"/>
        <end position="170"/>
    </location>
</feature>
<keyword evidence="3" id="KW-0645">Protease</keyword>
<dbReference type="Pfam" id="PF19030">
    <property type="entry name" value="TSP1_ADAMTS"/>
    <property type="match status" value="2"/>
</dbReference>
<feature type="disulfide bond" evidence="13">
    <location>
        <begin position="47"/>
        <end position="71"/>
    </location>
</feature>
<dbReference type="GO" id="GO:0031012">
    <property type="term" value="C:extracellular matrix"/>
    <property type="evidence" value="ECO:0007669"/>
    <property type="project" value="TreeGrafter"/>
</dbReference>
<dbReference type="SUPFAM" id="SSF55486">
    <property type="entry name" value="Metalloproteases ('zincins'), catalytic domain"/>
    <property type="match status" value="1"/>
</dbReference>
<dbReference type="FunFam" id="2.20.100.10:FF:000007">
    <property type="entry name" value="Thrombospondin 1"/>
    <property type="match status" value="1"/>
</dbReference>
<evidence type="ECO:0000256" key="2">
    <source>
        <dbReference type="ARBA" id="ARBA00022525"/>
    </source>
</evidence>
<feature type="domain" description="Peptidase M12B" evidence="15">
    <location>
        <begin position="1"/>
        <end position="90"/>
    </location>
</feature>
<feature type="binding site" evidence="12 14">
    <location>
        <position position="34"/>
    </location>
    <ligand>
        <name>Zn(2+)</name>
        <dbReference type="ChEBI" id="CHEBI:29105"/>
        <note>catalytic</note>
    </ligand>
</feature>
<dbReference type="InterPro" id="IPR041645">
    <property type="entry name" value="ADAMTS_CR_2"/>
</dbReference>
<evidence type="ECO:0000256" key="9">
    <source>
        <dbReference type="ARBA" id="ARBA00023157"/>
    </source>
</evidence>
<keyword evidence="17" id="KW-1185">Reference proteome</keyword>
<dbReference type="Pfam" id="PF01421">
    <property type="entry name" value="Reprolysin"/>
    <property type="match status" value="1"/>
</dbReference>
<dbReference type="OrthoDB" id="5855429at2759"/>
<keyword evidence="7 12" id="KW-0862">Zinc</keyword>
<keyword evidence="16" id="KW-0401">Integrin</keyword>
<evidence type="ECO:0000256" key="3">
    <source>
        <dbReference type="ARBA" id="ARBA00022670"/>
    </source>
</evidence>
<dbReference type="InterPro" id="IPR050439">
    <property type="entry name" value="ADAMTS_ADAMTS-like"/>
</dbReference>
<protein>
    <submittedName>
        <fullName evidence="16">Putative A disintegrin and metalloproteinase with thrombospondin motifs 3 isoform X3</fullName>
    </submittedName>
</protein>
<dbReference type="AlphaFoldDB" id="A0A2G8K8N6"/>
<dbReference type="GO" id="GO:0005576">
    <property type="term" value="C:extracellular region"/>
    <property type="evidence" value="ECO:0007669"/>
    <property type="project" value="UniProtKB-SubCell"/>
</dbReference>
<evidence type="ECO:0000256" key="12">
    <source>
        <dbReference type="PIRSR" id="PIRSR613273-2"/>
    </source>
</evidence>
<dbReference type="GO" id="GO:0007229">
    <property type="term" value="P:integrin-mediated signaling pathway"/>
    <property type="evidence" value="ECO:0007669"/>
    <property type="project" value="UniProtKB-KW"/>
</dbReference>
<keyword evidence="12" id="KW-0106">Calcium</keyword>
<feature type="non-terminal residue" evidence="16">
    <location>
        <position position="1"/>
    </location>
</feature>
<feature type="binding site" evidence="12 14">
    <location>
        <position position="40"/>
    </location>
    <ligand>
        <name>Zn(2+)</name>
        <dbReference type="ChEBI" id="CHEBI:29105"/>
        <note>catalytic</note>
    </ligand>
</feature>
<reference evidence="16 17" key="1">
    <citation type="journal article" date="2017" name="PLoS Biol.">
        <title>The sea cucumber genome provides insights into morphological evolution and visceral regeneration.</title>
        <authorList>
            <person name="Zhang X."/>
            <person name="Sun L."/>
            <person name="Yuan J."/>
            <person name="Sun Y."/>
            <person name="Gao Y."/>
            <person name="Zhang L."/>
            <person name="Li S."/>
            <person name="Dai H."/>
            <person name="Hamel J.F."/>
            <person name="Liu C."/>
            <person name="Yu Y."/>
            <person name="Liu S."/>
            <person name="Lin W."/>
            <person name="Guo K."/>
            <person name="Jin S."/>
            <person name="Xu P."/>
            <person name="Storey K.B."/>
            <person name="Huan P."/>
            <person name="Zhang T."/>
            <person name="Zhou Y."/>
            <person name="Zhang J."/>
            <person name="Lin C."/>
            <person name="Li X."/>
            <person name="Xing L."/>
            <person name="Huo D."/>
            <person name="Sun M."/>
            <person name="Wang L."/>
            <person name="Mercier A."/>
            <person name="Li F."/>
            <person name="Yang H."/>
            <person name="Xiang J."/>
        </authorList>
    </citation>
    <scope>NUCLEOTIDE SEQUENCE [LARGE SCALE GENOMIC DNA]</scope>
    <source>
        <strain evidence="16">Shaxun</strain>
        <tissue evidence="16">Muscle</tissue>
    </source>
</reference>
<dbReference type="Gene3D" id="2.20.100.10">
    <property type="entry name" value="Thrombospondin type-1 (TSP1) repeat"/>
    <property type="match status" value="3"/>
</dbReference>
<dbReference type="PRINTS" id="PR01705">
    <property type="entry name" value="TSP1REPEAT"/>
</dbReference>
<comment type="subcellular location">
    <subcellularLocation>
        <location evidence="1">Secreted</location>
    </subcellularLocation>
</comment>
<evidence type="ECO:0000313" key="17">
    <source>
        <dbReference type="Proteomes" id="UP000230750"/>
    </source>
</evidence>
<evidence type="ECO:0000256" key="4">
    <source>
        <dbReference type="ARBA" id="ARBA00022723"/>
    </source>
</evidence>
<feature type="disulfide bond" evidence="13">
    <location>
        <begin position="121"/>
        <end position="146"/>
    </location>
</feature>
<dbReference type="InterPro" id="IPR013273">
    <property type="entry name" value="ADAMTS/ADAMTS-like"/>
</dbReference>
<feature type="disulfide bond" evidence="13">
    <location>
        <begin position="194"/>
        <end position="232"/>
    </location>
</feature>
<dbReference type="Gene3D" id="2.60.120.830">
    <property type="match status" value="1"/>
</dbReference>
<feature type="disulfide bond" evidence="13">
    <location>
        <begin position="205"/>
        <end position="217"/>
    </location>
</feature>
<evidence type="ECO:0000256" key="1">
    <source>
        <dbReference type="ARBA" id="ARBA00004613"/>
    </source>
</evidence>
<dbReference type="InterPro" id="IPR001590">
    <property type="entry name" value="Peptidase_M12B"/>
</dbReference>
<dbReference type="PROSITE" id="PS50092">
    <property type="entry name" value="TSP1"/>
    <property type="match status" value="3"/>
</dbReference>
<dbReference type="SMART" id="SM00209">
    <property type="entry name" value="TSP1"/>
    <property type="match status" value="3"/>
</dbReference>
<dbReference type="PANTHER" id="PTHR13723">
    <property type="entry name" value="ADAMTS A DISINTEGRIN AND METALLOPROTEASE WITH THROMBOSPONDIN MOTIFS PROTEASE"/>
    <property type="match status" value="1"/>
</dbReference>
<evidence type="ECO:0000256" key="14">
    <source>
        <dbReference type="PROSITE-ProRule" id="PRU00276"/>
    </source>
</evidence>
<feature type="binding site" evidence="12">
    <location>
        <position position="88"/>
    </location>
    <ligand>
        <name>Ca(2+)</name>
        <dbReference type="ChEBI" id="CHEBI:29108"/>
        <label>2</label>
    </ligand>
</feature>
<comment type="caution">
    <text evidence="14">Lacks conserved residue(s) required for the propagation of feature annotation.</text>
</comment>
<dbReference type="SUPFAM" id="SSF82895">
    <property type="entry name" value="TSP-1 type 1 repeat"/>
    <property type="match status" value="3"/>
</dbReference>
<evidence type="ECO:0000256" key="5">
    <source>
        <dbReference type="ARBA" id="ARBA00022737"/>
    </source>
</evidence>
<evidence type="ECO:0000259" key="15">
    <source>
        <dbReference type="PROSITE" id="PS50215"/>
    </source>
</evidence>
<dbReference type="GO" id="GO:0006508">
    <property type="term" value="P:proteolysis"/>
    <property type="evidence" value="ECO:0007669"/>
    <property type="project" value="UniProtKB-KW"/>
</dbReference>
<keyword evidence="4 12" id="KW-0479">Metal-binding</keyword>
<dbReference type="Proteomes" id="UP000230750">
    <property type="component" value="Unassembled WGS sequence"/>
</dbReference>
<feature type="binding site" evidence="12">
    <location>
        <position position="88"/>
    </location>
    <ligand>
        <name>Ca(2+)</name>
        <dbReference type="ChEBI" id="CHEBI:29108"/>
        <label>1</label>
    </ligand>
</feature>
<dbReference type="InterPro" id="IPR024079">
    <property type="entry name" value="MetalloPept_cat_dom_sf"/>
</dbReference>
<dbReference type="Pfam" id="PF00090">
    <property type="entry name" value="TSP_1"/>
    <property type="match status" value="1"/>
</dbReference>
<feature type="disulfide bond" evidence="13">
    <location>
        <begin position="130"/>
        <end position="165"/>
    </location>
</feature>
<keyword evidence="2" id="KW-0964">Secreted</keyword>
<keyword evidence="6" id="KW-0378">Hydrolase</keyword>
<dbReference type="PRINTS" id="PR01857">
    <property type="entry name" value="ADAMTSFAMILY"/>
</dbReference>
<dbReference type="GO" id="GO:0030198">
    <property type="term" value="P:extracellular matrix organization"/>
    <property type="evidence" value="ECO:0007669"/>
    <property type="project" value="InterPro"/>
</dbReference>
<dbReference type="PANTHER" id="PTHR13723:SF304">
    <property type="entry name" value="A DISINTEGRIN AND METALLOPROTEINASE WITH THROMBOSPONDIN MOTIFS 2-LIKE PROTEIN"/>
    <property type="match status" value="1"/>
</dbReference>
<dbReference type="EMBL" id="MRZV01000783">
    <property type="protein sequence ID" value="PIK44340.1"/>
    <property type="molecule type" value="Genomic_DNA"/>
</dbReference>
<evidence type="ECO:0000256" key="11">
    <source>
        <dbReference type="PIRSR" id="PIRSR613273-1"/>
    </source>
</evidence>